<evidence type="ECO:0000313" key="4">
    <source>
        <dbReference type="Proteomes" id="UP000232003"/>
    </source>
</evidence>
<dbReference type="EMBL" id="CP024793">
    <property type="protein sequence ID" value="AUB44305.1"/>
    <property type="molecule type" value="Genomic_DNA"/>
</dbReference>
<evidence type="ECO:0000256" key="1">
    <source>
        <dbReference type="ARBA" id="ARBA00006484"/>
    </source>
</evidence>
<proteinExistence type="inferred from homology"/>
<dbReference type="OrthoDB" id="9775296at2"/>
<dbReference type="GO" id="GO:0016614">
    <property type="term" value="F:oxidoreductase activity, acting on CH-OH group of donors"/>
    <property type="evidence" value="ECO:0007669"/>
    <property type="project" value="UniProtKB-ARBA"/>
</dbReference>
<comment type="similarity">
    <text evidence="1">Belongs to the short-chain dehydrogenases/reductases (SDR) family.</text>
</comment>
<dbReference type="PANTHER" id="PTHR48107">
    <property type="entry name" value="NADPH-DEPENDENT ALDEHYDE REDUCTASE-LIKE PROTEIN, CHLOROPLASTIC-RELATED"/>
    <property type="match status" value="1"/>
</dbReference>
<dbReference type="SUPFAM" id="SSF51735">
    <property type="entry name" value="NAD(P)-binding Rossmann-fold domains"/>
    <property type="match status" value="1"/>
</dbReference>
<evidence type="ECO:0000256" key="2">
    <source>
        <dbReference type="ARBA" id="ARBA00023002"/>
    </source>
</evidence>
<sequence>MPEAVLKGRVALVTGVSRRKGIGKAIAQQLAMLGADVFIHSYSPYDATQTWGADPDGISALIALLQKYGTRIAHAQGNFLDPAVPGQIMGTAVQTFGHIDILVANHAYSKMGNLEQLTTAEIDTQMHINTLEIADGRLEIVCTHKGCSFSDKRKVDLRFIPSTRDGACTKFNLLFFNLRSPIFSVNIDHF</sequence>
<dbReference type="Gene3D" id="3.40.50.720">
    <property type="entry name" value="NAD(P)-binding Rossmann-like Domain"/>
    <property type="match status" value="1"/>
</dbReference>
<dbReference type="KEGG" id="nfl:COO91_10528"/>
<keyword evidence="4" id="KW-1185">Reference proteome</keyword>
<accession>A0A2K8TB39</accession>
<reference evidence="3 4" key="1">
    <citation type="submission" date="2017-11" db="EMBL/GenBank/DDBJ databases">
        <title>Complete genome of a free-living desiccation-tolerant cyanobacterium and its photosynthetic adaptation to extreme terrestrial habitat.</title>
        <authorList>
            <person name="Shang J."/>
        </authorList>
    </citation>
    <scope>NUCLEOTIDE SEQUENCE [LARGE SCALE GENOMIC DNA]</scope>
    <source>
        <strain evidence="3 4">CCNUN1</strain>
        <plasmid evidence="4">pnfsy08</plasmid>
    </source>
</reference>
<dbReference type="Proteomes" id="UP000232003">
    <property type="component" value="Plasmid pNFSY08"/>
</dbReference>
<dbReference type="AlphaFoldDB" id="A0A2K8TB39"/>
<keyword evidence="2" id="KW-0560">Oxidoreductase</keyword>
<organism evidence="3 4">
    <name type="scientific">Nostoc flagelliforme CCNUN1</name>
    <dbReference type="NCBI Taxonomy" id="2038116"/>
    <lineage>
        <taxon>Bacteria</taxon>
        <taxon>Bacillati</taxon>
        <taxon>Cyanobacteriota</taxon>
        <taxon>Cyanophyceae</taxon>
        <taxon>Nostocales</taxon>
        <taxon>Nostocaceae</taxon>
        <taxon>Nostoc</taxon>
    </lineage>
</organism>
<evidence type="ECO:0000313" key="3">
    <source>
        <dbReference type="EMBL" id="AUB44305.1"/>
    </source>
</evidence>
<keyword evidence="3" id="KW-0614">Plasmid</keyword>
<gene>
    <name evidence="3" type="ORF">COO91_10528</name>
</gene>
<dbReference type="InterPro" id="IPR002347">
    <property type="entry name" value="SDR_fam"/>
</dbReference>
<geneLocation type="plasmid" evidence="4">
    <name>pnfsy08</name>
</geneLocation>
<protein>
    <submittedName>
        <fullName evidence="3">FabG</fullName>
    </submittedName>
</protein>
<dbReference type="Pfam" id="PF00106">
    <property type="entry name" value="adh_short"/>
    <property type="match status" value="1"/>
</dbReference>
<name>A0A2K8TB39_9NOSO</name>
<dbReference type="RefSeq" id="WP_100904085.1">
    <property type="nucleotide sequence ID" value="NZ_CAWNNC010000009.1"/>
</dbReference>
<dbReference type="InterPro" id="IPR036291">
    <property type="entry name" value="NAD(P)-bd_dom_sf"/>
</dbReference>